<feature type="region of interest" description="Disordered" evidence="1">
    <location>
        <begin position="48"/>
        <end position="73"/>
    </location>
</feature>
<organism evidence="2 3">
    <name type="scientific">Haematococcus lacustris</name>
    <name type="common">Green alga</name>
    <name type="synonym">Haematococcus pluvialis</name>
    <dbReference type="NCBI Taxonomy" id="44745"/>
    <lineage>
        <taxon>Eukaryota</taxon>
        <taxon>Viridiplantae</taxon>
        <taxon>Chlorophyta</taxon>
        <taxon>core chlorophytes</taxon>
        <taxon>Chlorophyceae</taxon>
        <taxon>CS clade</taxon>
        <taxon>Chlamydomonadales</taxon>
        <taxon>Haematococcaceae</taxon>
        <taxon>Haematococcus</taxon>
    </lineage>
</organism>
<dbReference type="AlphaFoldDB" id="A0A699YTJ9"/>
<feature type="non-terminal residue" evidence="2">
    <location>
        <position position="1"/>
    </location>
</feature>
<feature type="non-terminal residue" evidence="2">
    <location>
        <position position="291"/>
    </location>
</feature>
<feature type="compositionally biased region" description="Basic residues" evidence="1">
    <location>
        <begin position="213"/>
        <end position="229"/>
    </location>
</feature>
<evidence type="ECO:0000256" key="1">
    <source>
        <dbReference type="SAM" id="MobiDB-lite"/>
    </source>
</evidence>
<accession>A0A699YTJ9</accession>
<feature type="compositionally biased region" description="Polar residues" evidence="1">
    <location>
        <begin position="196"/>
        <end position="206"/>
    </location>
</feature>
<gene>
    <name evidence="2" type="ORF">HaLaN_08725</name>
</gene>
<keyword evidence="3" id="KW-1185">Reference proteome</keyword>
<evidence type="ECO:0000313" key="3">
    <source>
        <dbReference type="Proteomes" id="UP000485058"/>
    </source>
</evidence>
<protein>
    <submittedName>
        <fullName evidence="2">Uncharacterized protein</fullName>
    </submittedName>
</protein>
<dbReference type="EMBL" id="BLLF01000556">
    <property type="protein sequence ID" value="GFH12941.1"/>
    <property type="molecule type" value="Genomic_DNA"/>
</dbReference>
<comment type="caution">
    <text evidence="2">The sequence shown here is derived from an EMBL/GenBank/DDBJ whole genome shotgun (WGS) entry which is preliminary data.</text>
</comment>
<sequence>MARKPGDGMLGLLRKLVQSCTGCAGSVHICDTNAVCLDEPSIAIVVSGQSGTGHQPQAESQLQSPDKDSIHTASSLQQLQRTSACKAVPVPGFQEPMAGAAKAGLQPIKTEEVLITEPFCQATLDVALLVAQCSSFATAGVQLHIATTSHWAVDVVELSALKSLLDGAEHAVVIASLPLLSEVVEHSHQPLPVAAGTSTGEAQQPNLGAGPPHSRHAGGVKKKPRRRSERKTSHDPAPLDSKRKQLSLRRSITSSQLRLKPSGEAAASQTMHRTHSSAASDVMHSVRRGSV</sequence>
<reference evidence="2 3" key="1">
    <citation type="submission" date="2020-02" db="EMBL/GenBank/DDBJ databases">
        <title>Draft genome sequence of Haematococcus lacustris strain NIES-144.</title>
        <authorList>
            <person name="Morimoto D."/>
            <person name="Nakagawa S."/>
            <person name="Yoshida T."/>
            <person name="Sawayama S."/>
        </authorList>
    </citation>
    <scope>NUCLEOTIDE SEQUENCE [LARGE SCALE GENOMIC DNA]</scope>
    <source>
        <strain evidence="2 3">NIES-144</strain>
    </source>
</reference>
<feature type="compositionally biased region" description="Polar residues" evidence="1">
    <location>
        <begin position="248"/>
        <end position="257"/>
    </location>
</feature>
<feature type="compositionally biased region" description="Polar residues" evidence="1">
    <location>
        <begin position="48"/>
        <end position="64"/>
    </location>
</feature>
<feature type="compositionally biased region" description="Polar residues" evidence="1">
    <location>
        <begin position="267"/>
        <end position="279"/>
    </location>
</feature>
<evidence type="ECO:0000313" key="2">
    <source>
        <dbReference type="EMBL" id="GFH12941.1"/>
    </source>
</evidence>
<name>A0A699YTJ9_HAELA</name>
<dbReference type="Proteomes" id="UP000485058">
    <property type="component" value="Unassembled WGS sequence"/>
</dbReference>
<proteinExistence type="predicted"/>
<feature type="region of interest" description="Disordered" evidence="1">
    <location>
        <begin position="192"/>
        <end position="291"/>
    </location>
</feature>